<keyword evidence="2" id="KW-1185">Reference proteome</keyword>
<name>A0A8H7WIF7_9HELO</name>
<comment type="caution">
    <text evidence="1">The sequence shown here is derived from an EMBL/GenBank/DDBJ whole genome shotgun (WGS) entry which is preliminary data.</text>
</comment>
<protein>
    <submittedName>
        <fullName evidence="1">Uncharacterized protein</fullName>
    </submittedName>
</protein>
<gene>
    <name evidence="1" type="ORF">IFR04_001509</name>
</gene>
<dbReference type="OrthoDB" id="655030at2759"/>
<sequence>MARLSPMAVFGRSTMTWTQHQGDGHCRLDLGLLYPENFADIKESIFLMAKLSKRFVLAEFFDARAEELKAIIRAIGGPFNPLPLYDMPPNALD</sequence>
<evidence type="ECO:0000313" key="1">
    <source>
        <dbReference type="EMBL" id="KAG4425359.1"/>
    </source>
</evidence>
<dbReference type="EMBL" id="JAFJYH010000011">
    <property type="protein sequence ID" value="KAG4425359.1"/>
    <property type="molecule type" value="Genomic_DNA"/>
</dbReference>
<dbReference type="AlphaFoldDB" id="A0A8H7WIF7"/>
<dbReference type="Proteomes" id="UP000664132">
    <property type="component" value="Unassembled WGS sequence"/>
</dbReference>
<proteinExistence type="predicted"/>
<reference evidence="1" key="1">
    <citation type="submission" date="2021-02" db="EMBL/GenBank/DDBJ databases">
        <title>Genome sequence Cadophora malorum strain M34.</title>
        <authorList>
            <person name="Stefanovic E."/>
            <person name="Vu D."/>
            <person name="Scully C."/>
            <person name="Dijksterhuis J."/>
            <person name="Roader J."/>
            <person name="Houbraken J."/>
        </authorList>
    </citation>
    <scope>NUCLEOTIDE SEQUENCE</scope>
    <source>
        <strain evidence="1">M34</strain>
    </source>
</reference>
<evidence type="ECO:0000313" key="2">
    <source>
        <dbReference type="Proteomes" id="UP000664132"/>
    </source>
</evidence>
<organism evidence="1 2">
    <name type="scientific">Cadophora malorum</name>
    <dbReference type="NCBI Taxonomy" id="108018"/>
    <lineage>
        <taxon>Eukaryota</taxon>
        <taxon>Fungi</taxon>
        <taxon>Dikarya</taxon>
        <taxon>Ascomycota</taxon>
        <taxon>Pezizomycotina</taxon>
        <taxon>Leotiomycetes</taxon>
        <taxon>Helotiales</taxon>
        <taxon>Ploettnerulaceae</taxon>
        <taxon>Cadophora</taxon>
    </lineage>
</organism>
<accession>A0A8H7WIF7</accession>